<evidence type="ECO:0000256" key="1">
    <source>
        <dbReference type="SAM" id="MobiDB-lite"/>
    </source>
</evidence>
<evidence type="ECO:0000313" key="2">
    <source>
        <dbReference type="EMBL" id="BBX06164.1"/>
    </source>
</evidence>
<accession>A0AAD1HJQ3</accession>
<dbReference type="EMBL" id="AP022561">
    <property type="protein sequence ID" value="BBX06164.1"/>
    <property type="molecule type" value="Genomic_DNA"/>
</dbReference>
<sequence length="52" mass="6001">MGSPRENRIAVNKIFGSELPQESSDERDPDSDRDRDDRDEWLRDNVPPHHGG</sequence>
<dbReference type="AlphaFoldDB" id="A0AAD1HJQ3"/>
<feature type="region of interest" description="Disordered" evidence="1">
    <location>
        <begin position="1"/>
        <end position="52"/>
    </location>
</feature>
<organism evidence="2 3">
    <name type="scientific">Mycolicibacterium aichiense</name>
    <dbReference type="NCBI Taxonomy" id="1799"/>
    <lineage>
        <taxon>Bacteria</taxon>
        <taxon>Bacillati</taxon>
        <taxon>Actinomycetota</taxon>
        <taxon>Actinomycetes</taxon>
        <taxon>Mycobacteriales</taxon>
        <taxon>Mycobacteriaceae</taxon>
        <taxon>Mycolicibacterium</taxon>
    </lineage>
</organism>
<dbReference type="KEGG" id="maic:MAIC_09670"/>
<feature type="compositionally biased region" description="Basic and acidic residues" evidence="1">
    <location>
        <begin position="24"/>
        <end position="52"/>
    </location>
</feature>
<reference evidence="2 3" key="1">
    <citation type="journal article" date="2019" name="Emerg. Microbes Infect.">
        <title>Comprehensive subspecies identification of 175 nontuberculous mycobacteria species based on 7547 genomic profiles.</title>
        <authorList>
            <person name="Matsumoto Y."/>
            <person name="Kinjo T."/>
            <person name="Motooka D."/>
            <person name="Nabeya D."/>
            <person name="Jung N."/>
            <person name="Uechi K."/>
            <person name="Horii T."/>
            <person name="Iida T."/>
            <person name="Fujita J."/>
            <person name="Nakamura S."/>
        </authorList>
    </citation>
    <scope>NUCLEOTIDE SEQUENCE [LARGE SCALE GENOMIC DNA]</scope>
    <source>
        <strain evidence="2 3">JCM 6376</strain>
    </source>
</reference>
<gene>
    <name evidence="2" type="ORF">MAIC_09670</name>
</gene>
<evidence type="ECO:0000313" key="3">
    <source>
        <dbReference type="Proteomes" id="UP000467327"/>
    </source>
</evidence>
<dbReference type="Proteomes" id="UP000467327">
    <property type="component" value="Chromosome"/>
</dbReference>
<proteinExistence type="predicted"/>
<keyword evidence="3" id="KW-1185">Reference proteome</keyword>
<name>A0AAD1HJQ3_9MYCO</name>
<protein>
    <submittedName>
        <fullName evidence="2">Uncharacterized protein</fullName>
    </submittedName>
</protein>